<evidence type="ECO:0000313" key="3">
    <source>
        <dbReference type="EnsemblFungi" id="EJT67964"/>
    </source>
</evidence>
<reference evidence="2" key="2">
    <citation type="submission" date="2010-07" db="EMBL/GenBank/DDBJ databases">
        <authorList>
            <consortium name="The Broad Institute Genome Sequencing Platform"/>
            <consortium name="Broad Institute Genome Sequencing Center for Infectious Disease"/>
            <person name="Ma L.-J."/>
            <person name="Dead R."/>
            <person name="Young S."/>
            <person name="Zeng Q."/>
            <person name="Koehrsen M."/>
            <person name="Alvarado L."/>
            <person name="Berlin A."/>
            <person name="Chapman S.B."/>
            <person name="Chen Z."/>
            <person name="Freedman E."/>
            <person name="Gellesch M."/>
            <person name="Goldberg J."/>
            <person name="Griggs A."/>
            <person name="Gujja S."/>
            <person name="Heilman E.R."/>
            <person name="Heiman D."/>
            <person name="Hepburn T."/>
            <person name="Howarth C."/>
            <person name="Jen D."/>
            <person name="Larson L."/>
            <person name="Mehta T."/>
            <person name="Neiman D."/>
            <person name="Pearson M."/>
            <person name="Roberts A."/>
            <person name="Saif S."/>
            <person name="Shea T."/>
            <person name="Shenoy N."/>
            <person name="Sisk P."/>
            <person name="Stolte C."/>
            <person name="Sykes S."/>
            <person name="Walk T."/>
            <person name="White J."/>
            <person name="Yandava C."/>
            <person name="Haas B."/>
            <person name="Nusbaum C."/>
            <person name="Birren B."/>
        </authorList>
    </citation>
    <scope>NUCLEOTIDE SEQUENCE</scope>
    <source>
        <strain evidence="2">R3-111a-1</strain>
    </source>
</reference>
<keyword evidence="4" id="KW-1185">Reference proteome</keyword>
<evidence type="ECO:0000313" key="4">
    <source>
        <dbReference type="Proteomes" id="UP000006039"/>
    </source>
</evidence>
<reference evidence="3" key="5">
    <citation type="submission" date="2018-04" db="UniProtKB">
        <authorList>
            <consortium name="EnsemblFungi"/>
        </authorList>
    </citation>
    <scope>IDENTIFICATION</scope>
    <source>
        <strain evidence="3">R3-111a-1</strain>
    </source>
</reference>
<feature type="region of interest" description="Disordered" evidence="1">
    <location>
        <begin position="1"/>
        <end position="20"/>
    </location>
</feature>
<dbReference type="AlphaFoldDB" id="J3PLI1"/>
<reference evidence="3" key="4">
    <citation type="journal article" date="2015" name="G3 (Bethesda)">
        <title>Genome sequences of three phytopathogenic species of the Magnaporthaceae family of fungi.</title>
        <authorList>
            <person name="Okagaki L.H."/>
            <person name="Nunes C.C."/>
            <person name="Sailsbery J."/>
            <person name="Clay B."/>
            <person name="Brown D."/>
            <person name="John T."/>
            <person name="Oh Y."/>
            <person name="Young N."/>
            <person name="Fitzgerald M."/>
            <person name="Haas B.J."/>
            <person name="Zeng Q."/>
            <person name="Young S."/>
            <person name="Adiconis X."/>
            <person name="Fan L."/>
            <person name="Levin J.Z."/>
            <person name="Mitchell T.K."/>
            <person name="Okubara P.A."/>
            <person name="Farman M.L."/>
            <person name="Kohn L.M."/>
            <person name="Birren B."/>
            <person name="Ma L.-J."/>
            <person name="Dean R.A."/>
        </authorList>
    </citation>
    <scope>NUCLEOTIDE SEQUENCE</scope>
    <source>
        <strain evidence="3">R3-111a-1</strain>
    </source>
</reference>
<reference evidence="4" key="1">
    <citation type="submission" date="2010-07" db="EMBL/GenBank/DDBJ databases">
        <title>The genome sequence of Gaeumannomyces graminis var. tritici strain R3-111a-1.</title>
        <authorList>
            <consortium name="The Broad Institute Genome Sequencing Platform"/>
            <person name="Ma L.-J."/>
            <person name="Dead R."/>
            <person name="Young S."/>
            <person name="Zeng Q."/>
            <person name="Koehrsen M."/>
            <person name="Alvarado L."/>
            <person name="Berlin A."/>
            <person name="Chapman S.B."/>
            <person name="Chen Z."/>
            <person name="Freedman E."/>
            <person name="Gellesch M."/>
            <person name="Goldberg J."/>
            <person name="Griggs A."/>
            <person name="Gujja S."/>
            <person name="Heilman E.R."/>
            <person name="Heiman D."/>
            <person name="Hepburn T."/>
            <person name="Howarth C."/>
            <person name="Jen D."/>
            <person name="Larson L."/>
            <person name="Mehta T."/>
            <person name="Neiman D."/>
            <person name="Pearson M."/>
            <person name="Roberts A."/>
            <person name="Saif S."/>
            <person name="Shea T."/>
            <person name="Shenoy N."/>
            <person name="Sisk P."/>
            <person name="Stolte C."/>
            <person name="Sykes S."/>
            <person name="Walk T."/>
            <person name="White J."/>
            <person name="Yandava C."/>
            <person name="Haas B."/>
            <person name="Nusbaum C."/>
            <person name="Birren B."/>
        </authorList>
    </citation>
    <scope>NUCLEOTIDE SEQUENCE [LARGE SCALE GENOMIC DNA]</scope>
    <source>
        <strain evidence="4">R3-111a-1</strain>
    </source>
</reference>
<dbReference type="VEuPathDB" id="FungiDB:GGTG_14459"/>
<proteinExistence type="predicted"/>
<dbReference type="GeneID" id="20354917"/>
<name>J3PLI1_GAET3</name>
<dbReference type="Proteomes" id="UP000006039">
    <property type="component" value="Unassembled WGS sequence"/>
</dbReference>
<organism evidence="2">
    <name type="scientific">Gaeumannomyces tritici (strain R3-111a-1)</name>
    <name type="common">Wheat and barley take-all root rot fungus</name>
    <name type="synonym">Gaeumannomyces graminis var. tritici</name>
    <dbReference type="NCBI Taxonomy" id="644352"/>
    <lineage>
        <taxon>Eukaryota</taxon>
        <taxon>Fungi</taxon>
        <taxon>Dikarya</taxon>
        <taxon>Ascomycota</taxon>
        <taxon>Pezizomycotina</taxon>
        <taxon>Sordariomycetes</taxon>
        <taxon>Sordariomycetidae</taxon>
        <taxon>Magnaporthales</taxon>
        <taxon>Magnaporthaceae</taxon>
        <taxon>Gaeumannomyces</taxon>
    </lineage>
</organism>
<dbReference type="RefSeq" id="XP_009230648.1">
    <property type="nucleotide sequence ID" value="XM_009232384.1"/>
</dbReference>
<reference evidence="2" key="3">
    <citation type="submission" date="2010-09" db="EMBL/GenBank/DDBJ databases">
        <title>Annotation of Gaeumannomyces graminis var. tritici R3-111a-1.</title>
        <authorList>
            <consortium name="The Broad Institute Genome Sequencing Platform"/>
            <person name="Ma L.-J."/>
            <person name="Dead R."/>
            <person name="Young S.K."/>
            <person name="Zeng Q."/>
            <person name="Gargeya S."/>
            <person name="Fitzgerald M."/>
            <person name="Haas B."/>
            <person name="Abouelleil A."/>
            <person name="Alvarado L."/>
            <person name="Arachchi H.M."/>
            <person name="Berlin A."/>
            <person name="Brown A."/>
            <person name="Chapman S.B."/>
            <person name="Chen Z."/>
            <person name="Dunbar C."/>
            <person name="Freedman E."/>
            <person name="Gearin G."/>
            <person name="Gellesch M."/>
            <person name="Goldberg J."/>
            <person name="Griggs A."/>
            <person name="Gujja S."/>
            <person name="Heiman D."/>
            <person name="Howarth C."/>
            <person name="Larson L."/>
            <person name="Lui A."/>
            <person name="MacDonald P.J.P."/>
            <person name="Mehta T."/>
            <person name="Montmayeur A."/>
            <person name="Murphy C."/>
            <person name="Neiman D."/>
            <person name="Pearson M."/>
            <person name="Priest M."/>
            <person name="Roberts A."/>
            <person name="Saif S."/>
            <person name="Shea T."/>
            <person name="Shenoy N."/>
            <person name="Sisk P."/>
            <person name="Stolte C."/>
            <person name="Sykes S."/>
            <person name="Yandava C."/>
            <person name="Wortman J."/>
            <person name="Nusbaum C."/>
            <person name="Birren B."/>
        </authorList>
    </citation>
    <scope>NUCLEOTIDE SEQUENCE</scope>
    <source>
        <strain evidence="2">R3-111a-1</strain>
    </source>
</reference>
<feature type="region of interest" description="Disordered" evidence="1">
    <location>
        <begin position="47"/>
        <end position="69"/>
    </location>
</feature>
<accession>J3PLI1</accession>
<dbReference type="HOGENOM" id="CLU_1768187_0_0_1"/>
<gene>
    <name evidence="3" type="primary">20354917</name>
    <name evidence="2" type="ORF">GGTG_14459</name>
</gene>
<protein>
    <submittedName>
        <fullName evidence="2 3">Uncharacterized protein</fullName>
    </submittedName>
</protein>
<dbReference type="EMBL" id="GL385882">
    <property type="protein sequence ID" value="EJT67964.1"/>
    <property type="molecule type" value="Genomic_DNA"/>
</dbReference>
<sequence>MRAAEAAVLSPSRRKESRDGDGVCFCWWWWWWCWCCGDGDGKTSAHLSWSSSRADRASRTRPAKTTARAARRPSVGCGRVVTVNSAVVGDGRRTSRCGAVDSIAAVYVQQVALDRELVTMLHPPLLGRAQQHQGIAKVKTRDALPRS</sequence>
<dbReference type="EnsemblFungi" id="EJT67964">
    <property type="protein sequence ID" value="EJT67964"/>
    <property type="gene ID" value="GGTG_14459"/>
</dbReference>
<evidence type="ECO:0000256" key="1">
    <source>
        <dbReference type="SAM" id="MobiDB-lite"/>
    </source>
</evidence>
<evidence type="ECO:0000313" key="2">
    <source>
        <dbReference type="EMBL" id="EJT67964.1"/>
    </source>
</evidence>